<organism evidence="3 7">
    <name type="scientific">Leadbettera azotonutricia (strain ATCC BAA-888 / DSM 13862 / ZAS-9)</name>
    <name type="common">Treponema azotonutricium</name>
    <dbReference type="NCBI Taxonomy" id="545695"/>
    <lineage>
        <taxon>Bacteria</taxon>
        <taxon>Pseudomonadati</taxon>
        <taxon>Spirochaetota</taxon>
        <taxon>Spirochaetia</taxon>
        <taxon>Spirochaetales</taxon>
        <taxon>Breznakiellaceae</taxon>
        <taxon>Leadbettera</taxon>
    </lineage>
</organism>
<evidence type="ECO:0000313" key="3">
    <source>
        <dbReference type="EMBL" id="AEF81084.1"/>
    </source>
</evidence>
<dbReference type="eggNOG" id="COG2801">
    <property type="taxonomic scope" value="Bacteria"/>
</dbReference>
<dbReference type="EMBL" id="CP001841">
    <property type="protein sequence ID" value="AEF81384.1"/>
    <property type="molecule type" value="Genomic_DNA"/>
</dbReference>
<evidence type="ECO:0000313" key="6">
    <source>
        <dbReference type="EMBL" id="AEF82918.1"/>
    </source>
</evidence>
<protein>
    <submittedName>
        <fullName evidence="3">Integrase domain protein</fullName>
    </submittedName>
</protein>
<reference evidence="3 7" key="3">
    <citation type="journal article" date="2011" name="ISME J.">
        <title>RNA-seq reveals cooperative metabolic interactions between two termite-gut spirochete species in co-culture.</title>
        <authorList>
            <person name="Rosenthal A.Z."/>
            <person name="Matson E.G."/>
            <person name="Eldar A."/>
            <person name="Leadbetter J.R."/>
        </authorList>
    </citation>
    <scope>NUCLEOTIDE SEQUENCE [LARGE SCALE GENOMIC DNA]</scope>
    <source>
        <strain evidence="7">ATCC BAA-888 / DSM 13862 / ZAS-9</strain>
        <strain evidence="3">ZAS-9</strain>
    </source>
</reference>
<dbReference type="InterPro" id="IPR036397">
    <property type="entry name" value="RNaseH_sf"/>
</dbReference>
<keyword evidence="7" id="KW-1185">Reference proteome</keyword>
<name>F5YA44_LEAAZ</name>
<dbReference type="GO" id="GO:0015074">
    <property type="term" value="P:DNA integration"/>
    <property type="evidence" value="ECO:0007669"/>
    <property type="project" value="InterPro"/>
</dbReference>
<proteinExistence type="predicted"/>
<dbReference type="Pfam" id="PF00665">
    <property type="entry name" value="rve"/>
    <property type="match status" value="1"/>
</dbReference>
<dbReference type="Gene3D" id="3.30.420.10">
    <property type="entry name" value="Ribonuclease H-like superfamily/Ribonuclease H"/>
    <property type="match status" value="1"/>
</dbReference>
<feature type="domain" description="Integrase catalytic" evidence="1">
    <location>
        <begin position="181"/>
        <end position="361"/>
    </location>
</feature>
<dbReference type="SUPFAM" id="SSF53098">
    <property type="entry name" value="Ribonuclease H-like"/>
    <property type="match status" value="1"/>
</dbReference>
<evidence type="ECO:0000313" key="4">
    <source>
        <dbReference type="EMBL" id="AEF81384.1"/>
    </source>
</evidence>
<dbReference type="EMBL" id="CP001841">
    <property type="protein sequence ID" value="AEF80066.1"/>
    <property type="molecule type" value="Genomic_DNA"/>
</dbReference>
<sequence>MGLTMKEKQALAREISKRYRKAGKKGKTAILDEFVQNTGYNRKYALHLLANWGRTELVRLAGRVVKLKADAFKKRKAGGGRKPVYQAATIKALKLIWEFFDYMCGKRLSPFLREQMPFLNPCKEFGITKEVKAQLLAISPATIDRKLKPERKKLELKGRSATRPGGLLKHQIPIRVFYAWDERKPGFFELDTVVHDGGNASGEFCCTLNATDVYSGWVELRALLNKAHRWVKEEVSLFPSQFPFPLLGIDSDNGGEFINYQLKAWCDEHRVQFTRSRSYHKNDNCFVEQKNDMTVRRTVGYYRYDTLQARDALAEVYRHLCPLLNYFYPSEKIIAKERIGARVKKVYDKPKSPYRRLLESPDLPDTFKDELRRRAARLNPVKQKRLVNHALMALFELQSQKSLAASALEDV</sequence>
<dbReference type="InParanoid" id="F5YA44"/>
<evidence type="ECO:0000313" key="7">
    <source>
        <dbReference type="Proteomes" id="UP000009222"/>
    </source>
</evidence>
<reference evidence="3" key="2">
    <citation type="submission" date="2009-12" db="EMBL/GenBank/DDBJ databases">
        <authorList>
            <person name="Tetu S.G."/>
            <person name="Matson E."/>
            <person name="Ren Q."/>
            <person name="Seshadri R."/>
            <person name="Elbourne L."/>
            <person name="Hassan K.A."/>
            <person name="Durkin A."/>
            <person name="Radune D."/>
            <person name="Mohamoud Y."/>
            <person name="Shay R."/>
            <person name="Jin S."/>
            <person name="Zhang X."/>
            <person name="Lucey K."/>
            <person name="Ballor N.R."/>
            <person name="Ottesen E."/>
            <person name="Rosenthal R."/>
            <person name="Allen A."/>
            <person name="Leadbetter J.R."/>
            <person name="Paulsen I.T."/>
        </authorList>
    </citation>
    <scope>NUCLEOTIDE SEQUENCE</scope>
    <source>
        <strain evidence="3">ZAS-9</strain>
    </source>
</reference>
<dbReference type="EMBL" id="CP001841">
    <property type="protein sequence ID" value="AEF81084.1"/>
    <property type="molecule type" value="Genomic_DNA"/>
</dbReference>
<dbReference type="Proteomes" id="UP000009222">
    <property type="component" value="Chromosome"/>
</dbReference>
<dbReference type="InterPro" id="IPR001584">
    <property type="entry name" value="Integrase_cat-core"/>
</dbReference>
<dbReference type="EMBL" id="CP001841">
    <property type="protein sequence ID" value="AEF82918.1"/>
    <property type="molecule type" value="Genomic_DNA"/>
</dbReference>
<accession>F5YA44</accession>
<reference evidence="7" key="1">
    <citation type="submission" date="2009-12" db="EMBL/GenBank/DDBJ databases">
        <title>Complete sequence of Treponema azotonutricium strain ZAS-9.</title>
        <authorList>
            <person name="Tetu S.G."/>
            <person name="Matson E."/>
            <person name="Ren Q."/>
            <person name="Seshadri R."/>
            <person name="Elbourne L."/>
            <person name="Hassan K.A."/>
            <person name="Durkin A."/>
            <person name="Radune D."/>
            <person name="Mohamoud Y."/>
            <person name="Shay R."/>
            <person name="Jin S."/>
            <person name="Zhang X."/>
            <person name="Lucey K."/>
            <person name="Ballor N.R."/>
            <person name="Ottesen E."/>
            <person name="Rosenthal R."/>
            <person name="Allen A."/>
            <person name="Leadbetter J.R."/>
            <person name="Paulsen I.T."/>
        </authorList>
    </citation>
    <scope>NUCLEOTIDE SEQUENCE [LARGE SCALE GENOMIC DNA]</scope>
    <source>
        <strain evidence="7">ATCC BAA-888 / DSM 13862 / ZAS-9</strain>
    </source>
</reference>
<dbReference type="KEGG" id="taz:TREAZ_2017"/>
<evidence type="ECO:0000259" key="1">
    <source>
        <dbReference type="PROSITE" id="PS50994"/>
    </source>
</evidence>
<evidence type="ECO:0000313" key="2">
    <source>
        <dbReference type="EMBL" id="AEF80066.1"/>
    </source>
</evidence>
<dbReference type="PROSITE" id="PS50994">
    <property type="entry name" value="INTEGRASE"/>
    <property type="match status" value="1"/>
</dbReference>
<dbReference type="KEGG" id="taz:TREAZ_2067"/>
<dbReference type="RefSeq" id="WP_015709982.1">
    <property type="nucleotide sequence ID" value="NC_015577.1"/>
</dbReference>
<dbReference type="HOGENOM" id="CLU_029113_0_0_12"/>
<dbReference type="InterPro" id="IPR012337">
    <property type="entry name" value="RNaseH-like_sf"/>
</dbReference>
<dbReference type="KEGG" id="taz:TREAZ_1860"/>
<dbReference type="KEGG" id="taz:TREAZ_1450"/>
<gene>
    <name evidence="2" type="ordered locus">TREAZ_0383</name>
    <name evidence="4" type="ordered locus">TREAZ_1450</name>
    <name evidence="5" type="ordered locus">TREAZ_1860</name>
    <name evidence="3" type="ordered locus">TREAZ_2017</name>
    <name evidence="6" type="ordered locus">TREAZ_2067</name>
</gene>
<dbReference type="OrthoDB" id="2370461at2"/>
<dbReference type="GO" id="GO:0003676">
    <property type="term" value="F:nucleic acid binding"/>
    <property type="evidence" value="ECO:0007669"/>
    <property type="project" value="InterPro"/>
</dbReference>
<evidence type="ECO:0000313" key="5">
    <source>
        <dbReference type="EMBL" id="AEF81699.1"/>
    </source>
</evidence>
<dbReference type="EMBL" id="CP001841">
    <property type="protein sequence ID" value="AEF81699.1"/>
    <property type="molecule type" value="Genomic_DNA"/>
</dbReference>
<dbReference type="STRING" id="545695.TREAZ_0383"/>
<dbReference type="AlphaFoldDB" id="F5YA44"/>
<dbReference type="KEGG" id="taz:TREAZ_0383"/>